<name>A0A197KI06_9FUNG</name>
<dbReference type="InterPro" id="IPR036412">
    <property type="entry name" value="HAD-like_sf"/>
</dbReference>
<dbReference type="Proteomes" id="UP000078512">
    <property type="component" value="Unassembled WGS sequence"/>
</dbReference>
<dbReference type="PANTHER" id="PTHR20889">
    <property type="entry name" value="PHOSPHATASE, ORPHAN 1, 2"/>
    <property type="match status" value="1"/>
</dbReference>
<protein>
    <submittedName>
        <fullName evidence="8">Uncharacterized protein</fullName>
    </submittedName>
</protein>
<organism evidence="8 9">
    <name type="scientific">Linnemannia elongata AG-77</name>
    <dbReference type="NCBI Taxonomy" id="1314771"/>
    <lineage>
        <taxon>Eukaryota</taxon>
        <taxon>Fungi</taxon>
        <taxon>Fungi incertae sedis</taxon>
        <taxon>Mucoromycota</taxon>
        <taxon>Mortierellomycotina</taxon>
        <taxon>Mortierellomycetes</taxon>
        <taxon>Mortierellales</taxon>
        <taxon>Mortierellaceae</taxon>
        <taxon>Linnemannia</taxon>
    </lineage>
</organism>
<dbReference type="InterPro" id="IPR016965">
    <property type="entry name" value="Pase_PHOSPHO-typ"/>
</dbReference>
<feature type="binding site" evidence="6">
    <location>
        <position position="25"/>
    </location>
    <ligand>
        <name>substrate</name>
    </ligand>
</feature>
<feature type="binding site" evidence="7">
    <location>
        <position position="183"/>
    </location>
    <ligand>
        <name>Mg(2+)</name>
        <dbReference type="ChEBI" id="CHEBI:18420"/>
    </ligand>
</feature>
<evidence type="ECO:0000256" key="2">
    <source>
        <dbReference type="ARBA" id="ARBA00022723"/>
    </source>
</evidence>
<dbReference type="OrthoDB" id="10267182at2759"/>
<evidence type="ECO:0000256" key="1">
    <source>
        <dbReference type="ARBA" id="ARBA00001946"/>
    </source>
</evidence>
<dbReference type="GO" id="GO:0046872">
    <property type="term" value="F:metal ion binding"/>
    <property type="evidence" value="ECO:0007669"/>
    <property type="project" value="UniProtKB-KW"/>
</dbReference>
<dbReference type="SUPFAM" id="SSF56784">
    <property type="entry name" value="HAD-like"/>
    <property type="match status" value="1"/>
</dbReference>
<dbReference type="STRING" id="1314771.A0A197KI06"/>
<keyword evidence="9" id="KW-1185">Reference proteome</keyword>
<evidence type="ECO:0000256" key="4">
    <source>
        <dbReference type="ARBA" id="ARBA00022842"/>
    </source>
</evidence>
<sequence>MPSSTFSKRLFVFDFDWTLIEADSDLWVAETLAPDLAKQQEDLIGKILWTELQDLLLQRLFERGVTQQDLEKTLHRIPFTSEVIAALRLMKSKGAELCILSDANTFYIDCILKAHGLEGVFTKILTNPAQFDSQGRLHVARFHGLDKDPHNCPLPCQPNLCKGQELQKLIDSQPWDQVIYMGDSTNDFCPSTRLQSRDIVLARADLLLEKHIKMHLDMVKAQVIYWQSPADVLTITQNLFDVSPLPATVATGTVNSKPVPAVSSAYMEEVPVSL</sequence>
<feature type="binding site" evidence="6">
    <location>
        <position position="102"/>
    </location>
    <ligand>
        <name>substrate</name>
    </ligand>
</feature>
<gene>
    <name evidence="8" type="ORF">K457DRAFT_120391</name>
</gene>
<evidence type="ECO:0000256" key="5">
    <source>
        <dbReference type="PIRSR" id="PIRSR031051-1"/>
    </source>
</evidence>
<feature type="active site" description="Nucleophile" evidence="5">
    <location>
        <position position="14"/>
    </location>
</feature>
<evidence type="ECO:0000256" key="3">
    <source>
        <dbReference type="ARBA" id="ARBA00022801"/>
    </source>
</evidence>
<dbReference type="NCBIfam" id="TIGR01488">
    <property type="entry name" value="HAD-SF-IB"/>
    <property type="match status" value="1"/>
</dbReference>
<evidence type="ECO:0000313" key="8">
    <source>
        <dbReference type="EMBL" id="OAQ36271.1"/>
    </source>
</evidence>
<evidence type="ECO:0000313" key="9">
    <source>
        <dbReference type="Proteomes" id="UP000078512"/>
    </source>
</evidence>
<keyword evidence="2 7" id="KW-0479">Metal-binding</keyword>
<dbReference type="Pfam" id="PF06888">
    <property type="entry name" value="Put_Phosphatase"/>
    <property type="match status" value="1"/>
</dbReference>
<dbReference type="AlphaFoldDB" id="A0A197KI06"/>
<keyword evidence="3" id="KW-0378">Hydrolase</keyword>
<comment type="cofactor">
    <cofactor evidence="1 7">
        <name>Mg(2+)</name>
        <dbReference type="ChEBI" id="CHEBI:18420"/>
    </cofactor>
</comment>
<evidence type="ECO:0000256" key="7">
    <source>
        <dbReference type="PIRSR" id="PIRSR031051-3"/>
    </source>
</evidence>
<dbReference type="InterPro" id="IPR006384">
    <property type="entry name" value="HAD_hydro_PyrdxlP_Pase-like"/>
</dbReference>
<reference evidence="8 9" key="1">
    <citation type="submission" date="2016-05" db="EMBL/GenBank/DDBJ databases">
        <title>Genome sequencing reveals origins of a unique bacterial endosymbiosis in the earliest lineages of terrestrial Fungi.</title>
        <authorList>
            <consortium name="DOE Joint Genome Institute"/>
            <person name="Uehling J."/>
            <person name="Gryganskyi A."/>
            <person name="Hameed K."/>
            <person name="Tschaplinski T."/>
            <person name="Misztal P."/>
            <person name="Wu S."/>
            <person name="Desiro A."/>
            <person name="Vande Pol N."/>
            <person name="Du Z.-Y."/>
            <person name="Zienkiewicz A."/>
            <person name="Zienkiewicz K."/>
            <person name="Morin E."/>
            <person name="Tisserant E."/>
            <person name="Splivallo R."/>
            <person name="Hainaut M."/>
            <person name="Henrissat B."/>
            <person name="Ohm R."/>
            <person name="Kuo A."/>
            <person name="Yan J."/>
            <person name="Lipzen A."/>
            <person name="Nolan M."/>
            <person name="Labutti K."/>
            <person name="Barry K."/>
            <person name="Goldstein A."/>
            <person name="Labbe J."/>
            <person name="Schadt C."/>
            <person name="Tuskan G."/>
            <person name="Grigoriev I."/>
            <person name="Martin F."/>
            <person name="Vilgalys R."/>
            <person name="Bonito G."/>
        </authorList>
    </citation>
    <scope>NUCLEOTIDE SEQUENCE [LARGE SCALE GENOMIC DNA]</scope>
    <source>
        <strain evidence="8 9">AG-77</strain>
    </source>
</reference>
<feature type="binding site" evidence="7">
    <location>
        <position position="14"/>
    </location>
    <ligand>
        <name>Mg(2+)</name>
        <dbReference type="ChEBI" id="CHEBI:18420"/>
    </ligand>
</feature>
<dbReference type="NCBIfam" id="TIGR01489">
    <property type="entry name" value="DKMTPPase-SF"/>
    <property type="match status" value="1"/>
</dbReference>
<dbReference type="EMBL" id="KV442012">
    <property type="protein sequence ID" value="OAQ36271.1"/>
    <property type="molecule type" value="Genomic_DNA"/>
</dbReference>
<proteinExistence type="predicted"/>
<dbReference type="GO" id="GO:0016791">
    <property type="term" value="F:phosphatase activity"/>
    <property type="evidence" value="ECO:0007669"/>
    <property type="project" value="InterPro"/>
</dbReference>
<keyword evidence="4 7" id="KW-0460">Magnesium</keyword>
<feature type="binding site" evidence="7">
    <location>
        <position position="16"/>
    </location>
    <ligand>
        <name>Mg(2+)</name>
        <dbReference type="ChEBI" id="CHEBI:18420"/>
    </ligand>
</feature>
<feature type="active site" description="Proton donor" evidence="5">
    <location>
        <position position="16"/>
    </location>
</feature>
<accession>A0A197KI06</accession>
<dbReference type="Gene3D" id="3.40.50.1000">
    <property type="entry name" value="HAD superfamily/HAD-like"/>
    <property type="match status" value="1"/>
</dbReference>
<dbReference type="InterPro" id="IPR023214">
    <property type="entry name" value="HAD_sf"/>
</dbReference>
<dbReference type="PIRSF" id="PIRSF031051">
    <property type="entry name" value="PyrdxlP_Pase_PHOSPHO2"/>
    <property type="match status" value="1"/>
</dbReference>
<evidence type="ECO:0000256" key="6">
    <source>
        <dbReference type="PIRSR" id="PIRSR031051-2"/>
    </source>
</evidence>
<dbReference type="PANTHER" id="PTHR20889:SF12">
    <property type="entry name" value="LP01149P"/>
    <property type="match status" value="1"/>
</dbReference>